<name>A0A151NTB7_ALLMI</name>
<evidence type="ECO:0000256" key="1">
    <source>
        <dbReference type="SAM" id="MobiDB-lite"/>
    </source>
</evidence>
<protein>
    <submittedName>
        <fullName evidence="2">Uncharacterized protein</fullName>
    </submittedName>
</protein>
<accession>A0A151NTB7</accession>
<dbReference type="Proteomes" id="UP000050525">
    <property type="component" value="Unassembled WGS sequence"/>
</dbReference>
<evidence type="ECO:0000313" key="3">
    <source>
        <dbReference type="Proteomes" id="UP000050525"/>
    </source>
</evidence>
<comment type="caution">
    <text evidence="2">The sequence shown here is derived from an EMBL/GenBank/DDBJ whole genome shotgun (WGS) entry which is preliminary data.</text>
</comment>
<organism evidence="2 3">
    <name type="scientific">Alligator mississippiensis</name>
    <name type="common">American alligator</name>
    <dbReference type="NCBI Taxonomy" id="8496"/>
    <lineage>
        <taxon>Eukaryota</taxon>
        <taxon>Metazoa</taxon>
        <taxon>Chordata</taxon>
        <taxon>Craniata</taxon>
        <taxon>Vertebrata</taxon>
        <taxon>Euteleostomi</taxon>
        <taxon>Archelosauria</taxon>
        <taxon>Archosauria</taxon>
        <taxon>Crocodylia</taxon>
        <taxon>Alligatoridae</taxon>
        <taxon>Alligatorinae</taxon>
        <taxon>Alligator</taxon>
    </lineage>
</organism>
<sequence>MSASPAGPLDTSLGADPKPSWSCRGPAGEKPGASGKHSHDQKSKDSKMLPARPDTQAMRHPRKLSWAELTRDEATAH</sequence>
<dbReference type="AlphaFoldDB" id="A0A151NTB7"/>
<keyword evidence="3" id="KW-1185">Reference proteome</keyword>
<dbReference type="EMBL" id="AKHW03002142">
    <property type="protein sequence ID" value="KYO39930.1"/>
    <property type="molecule type" value="Genomic_DNA"/>
</dbReference>
<feature type="region of interest" description="Disordered" evidence="1">
    <location>
        <begin position="1"/>
        <end position="77"/>
    </location>
</feature>
<evidence type="ECO:0000313" key="2">
    <source>
        <dbReference type="EMBL" id="KYO39930.1"/>
    </source>
</evidence>
<reference evidence="2 3" key="1">
    <citation type="journal article" date="2012" name="Genome Biol.">
        <title>Sequencing three crocodilian genomes to illuminate the evolution of archosaurs and amniotes.</title>
        <authorList>
            <person name="St John J.A."/>
            <person name="Braun E.L."/>
            <person name="Isberg S.R."/>
            <person name="Miles L.G."/>
            <person name="Chong A.Y."/>
            <person name="Gongora J."/>
            <person name="Dalzell P."/>
            <person name="Moran C."/>
            <person name="Bed'hom B."/>
            <person name="Abzhanov A."/>
            <person name="Burgess S.C."/>
            <person name="Cooksey A.M."/>
            <person name="Castoe T.A."/>
            <person name="Crawford N.G."/>
            <person name="Densmore L.D."/>
            <person name="Drew J.C."/>
            <person name="Edwards S.V."/>
            <person name="Faircloth B.C."/>
            <person name="Fujita M.K."/>
            <person name="Greenwold M.J."/>
            <person name="Hoffmann F.G."/>
            <person name="Howard J.M."/>
            <person name="Iguchi T."/>
            <person name="Janes D.E."/>
            <person name="Khan S.Y."/>
            <person name="Kohno S."/>
            <person name="de Koning A.J."/>
            <person name="Lance S.L."/>
            <person name="McCarthy F.M."/>
            <person name="McCormack J.E."/>
            <person name="Merchant M.E."/>
            <person name="Peterson D.G."/>
            <person name="Pollock D.D."/>
            <person name="Pourmand N."/>
            <person name="Raney B.J."/>
            <person name="Roessler K.A."/>
            <person name="Sanford J.R."/>
            <person name="Sawyer R.H."/>
            <person name="Schmidt C.J."/>
            <person name="Triplett E.W."/>
            <person name="Tuberville T.D."/>
            <person name="Venegas-Anaya M."/>
            <person name="Howard J.T."/>
            <person name="Jarvis E.D."/>
            <person name="Guillette L.J.Jr."/>
            <person name="Glenn T.C."/>
            <person name="Green R.E."/>
            <person name="Ray D.A."/>
        </authorList>
    </citation>
    <scope>NUCLEOTIDE SEQUENCE [LARGE SCALE GENOMIC DNA]</scope>
    <source>
        <strain evidence="2">KSC_2009_1</strain>
    </source>
</reference>
<gene>
    <name evidence="2" type="ORF">Y1Q_0004439</name>
</gene>
<feature type="compositionally biased region" description="Basic and acidic residues" evidence="1">
    <location>
        <begin position="37"/>
        <end position="47"/>
    </location>
</feature>
<proteinExistence type="predicted"/>